<dbReference type="EMBL" id="MN739220">
    <property type="protein sequence ID" value="QHS94358.1"/>
    <property type="molecule type" value="Genomic_DNA"/>
</dbReference>
<accession>A0A6C0BSH7</accession>
<protein>
    <submittedName>
        <fullName evidence="1">Uncharacterized protein</fullName>
    </submittedName>
</protein>
<sequence length="159" mass="18525">MNSEESSLLNNISSEMMNTLDDLKEALTDDTYKQLCDKLMDLNKLEKKVEEYGFYELTIINTALNREDYDCGEYESDVYIENVRVEKRNIKMNHDLAKSHISYIAQHGYISVPFNVLKDQIQNENQIMVRGHCLTCDEIGQYSFKVLKPNICVIKIKKV</sequence>
<dbReference type="AlphaFoldDB" id="A0A6C0BSH7"/>
<proteinExistence type="predicted"/>
<reference evidence="1" key="1">
    <citation type="journal article" date="2020" name="Nature">
        <title>Giant virus diversity and host interactions through global metagenomics.</title>
        <authorList>
            <person name="Schulz F."/>
            <person name="Roux S."/>
            <person name="Paez-Espino D."/>
            <person name="Jungbluth S."/>
            <person name="Walsh D.A."/>
            <person name="Denef V.J."/>
            <person name="McMahon K.D."/>
            <person name="Konstantinidis K.T."/>
            <person name="Eloe-Fadrosh E.A."/>
            <person name="Kyrpides N.C."/>
            <person name="Woyke T."/>
        </authorList>
    </citation>
    <scope>NUCLEOTIDE SEQUENCE</scope>
    <source>
        <strain evidence="1">GVMAG-M-3300018416-26</strain>
    </source>
</reference>
<evidence type="ECO:0000313" key="1">
    <source>
        <dbReference type="EMBL" id="QHS94358.1"/>
    </source>
</evidence>
<name>A0A6C0BSH7_9ZZZZ</name>
<organism evidence="1">
    <name type="scientific">viral metagenome</name>
    <dbReference type="NCBI Taxonomy" id="1070528"/>
    <lineage>
        <taxon>unclassified sequences</taxon>
        <taxon>metagenomes</taxon>
        <taxon>organismal metagenomes</taxon>
    </lineage>
</organism>